<keyword evidence="4" id="KW-0460">Magnesium</keyword>
<gene>
    <name evidence="7" type="ORF">C3L33_21716</name>
</gene>
<evidence type="ECO:0000256" key="1">
    <source>
        <dbReference type="ARBA" id="ARBA00005179"/>
    </source>
</evidence>
<feature type="domain" description="Terpene synthase metal-binding" evidence="6">
    <location>
        <begin position="1"/>
        <end position="93"/>
    </location>
</feature>
<evidence type="ECO:0000256" key="5">
    <source>
        <dbReference type="ARBA" id="ARBA00023239"/>
    </source>
</evidence>
<dbReference type="PANTHER" id="PTHR31225">
    <property type="entry name" value="OS04G0344100 PROTEIN-RELATED"/>
    <property type="match status" value="1"/>
</dbReference>
<dbReference type="GO" id="GO:0010333">
    <property type="term" value="F:terpene synthase activity"/>
    <property type="evidence" value="ECO:0007669"/>
    <property type="project" value="InterPro"/>
</dbReference>
<evidence type="ECO:0000313" key="8">
    <source>
        <dbReference type="Proteomes" id="UP000428333"/>
    </source>
</evidence>
<dbReference type="GO" id="GO:0016114">
    <property type="term" value="P:terpenoid biosynthetic process"/>
    <property type="evidence" value="ECO:0007669"/>
    <property type="project" value="InterPro"/>
</dbReference>
<reference evidence="7 8" key="1">
    <citation type="journal article" date="2019" name="Genome Biol. Evol.">
        <title>The Rhododendron genome and chromosomal organization provide insight into shared whole-genome duplications across the heath family (Ericaceae).</title>
        <authorList>
            <person name="Soza V.L."/>
            <person name="Lindsley D."/>
            <person name="Waalkes A."/>
            <person name="Ramage E."/>
            <person name="Patwardhan R.P."/>
            <person name="Burton J.N."/>
            <person name="Adey A."/>
            <person name="Kumar A."/>
            <person name="Qiu R."/>
            <person name="Shendure J."/>
            <person name="Hall B."/>
        </authorList>
    </citation>
    <scope>NUCLEOTIDE SEQUENCE [LARGE SCALE GENOMIC DNA]</scope>
    <source>
        <strain evidence="7">RSF 1966-606</strain>
    </source>
</reference>
<dbReference type="Gene3D" id="1.10.600.10">
    <property type="entry name" value="Farnesyl Diphosphate Synthase"/>
    <property type="match status" value="1"/>
</dbReference>
<evidence type="ECO:0000313" key="7">
    <source>
        <dbReference type="EMBL" id="KAE9446391.1"/>
    </source>
</evidence>
<comment type="pathway">
    <text evidence="1">Secondary metabolite biosynthesis.</text>
</comment>
<comment type="similarity">
    <text evidence="2">Belongs to the terpene synthase family.</text>
</comment>
<evidence type="ECO:0000256" key="2">
    <source>
        <dbReference type="ARBA" id="ARBA00006333"/>
    </source>
</evidence>
<dbReference type="Pfam" id="PF03936">
    <property type="entry name" value="Terpene_synth_C"/>
    <property type="match status" value="1"/>
</dbReference>
<proteinExistence type="inferred from homology"/>
<keyword evidence="8" id="KW-1185">Reference proteome</keyword>
<dbReference type="Proteomes" id="UP000428333">
    <property type="component" value="Linkage Group LG13"/>
</dbReference>
<evidence type="ECO:0000256" key="4">
    <source>
        <dbReference type="ARBA" id="ARBA00022842"/>
    </source>
</evidence>
<dbReference type="InterPro" id="IPR005630">
    <property type="entry name" value="Terpene_synthase_metal-bd"/>
</dbReference>
<dbReference type="PANTHER" id="PTHR31225:SF93">
    <property type="entry name" value="ALPHA-HUMULENE_(-)-(E)-BETA-CARYOPHYLLENE SYNTHASE"/>
    <property type="match status" value="1"/>
</dbReference>
<evidence type="ECO:0000259" key="6">
    <source>
        <dbReference type="Pfam" id="PF03936"/>
    </source>
</evidence>
<dbReference type="InterPro" id="IPR008949">
    <property type="entry name" value="Isoprenoid_synthase_dom_sf"/>
</dbReference>
<name>A0A6A4KSZ8_9ERIC</name>
<evidence type="ECO:0000256" key="3">
    <source>
        <dbReference type="ARBA" id="ARBA00022723"/>
    </source>
</evidence>
<keyword evidence="5" id="KW-0456">Lyase</keyword>
<keyword evidence="3" id="KW-0479">Metal-binding</keyword>
<dbReference type="AlphaFoldDB" id="A0A6A4KSZ8"/>
<feature type="non-terminal residue" evidence="7">
    <location>
        <position position="1"/>
    </location>
</feature>
<protein>
    <recommendedName>
        <fullName evidence="6">Terpene synthase metal-binding domain-containing protein</fullName>
    </recommendedName>
</protein>
<dbReference type="SUPFAM" id="SSF48576">
    <property type="entry name" value="Terpenoid synthases"/>
    <property type="match status" value="1"/>
</dbReference>
<comment type="caution">
    <text evidence="7">The sequence shown here is derived from an EMBL/GenBank/DDBJ whole genome shotgun (WGS) entry which is preliminary data.</text>
</comment>
<dbReference type="GO" id="GO:0000287">
    <property type="term" value="F:magnesium ion binding"/>
    <property type="evidence" value="ECO:0007669"/>
    <property type="project" value="InterPro"/>
</dbReference>
<dbReference type="InterPro" id="IPR050148">
    <property type="entry name" value="Terpene_synthase-like"/>
</dbReference>
<dbReference type="EMBL" id="QEFC01003764">
    <property type="protein sequence ID" value="KAE9446391.1"/>
    <property type="molecule type" value="Genomic_DNA"/>
</dbReference>
<dbReference type="OrthoDB" id="1877784at2759"/>
<accession>A0A6A4KSZ8</accession>
<sequence>MPVGKLSAGLRSLATASLVGMGEVATKEAFDWVISDPLIVEASGVIGRLMDDVVSHAVRSIEDITSSYMKQYGATEEKAIAEFQKQVTSAWKDNNSECLRPIAVPMPVLLRVFNVARTFHIVYKDADSYTHSGAKFKEIVTSVLVDSVPI</sequence>
<organism evidence="7 8">
    <name type="scientific">Rhododendron williamsianum</name>
    <dbReference type="NCBI Taxonomy" id="262921"/>
    <lineage>
        <taxon>Eukaryota</taxon>
        <taxon>Viridiplantae</taxon>
        <taxon>Streptophyta</taxon>
        <taxon>Embryophyta</taxon>
        <taxon>Tracheophyta</taxon>
        <taxon>Spermatophyta</taxon>
        <taxon>Magnoliopsida</taxon>
        <taxon>eudicotyledons</taxon>
        <taxon>Gunneridae</taxon>
        <taxon>Pentapetalae</taxon>
        <taxon>asterids</taxon>
        <taxon>Ericales</taxon>
        <taxon>Ericaceae</taxon>
        <taxon>Ericoideae</taxon>
        <taxon>Rhodoreae</taxon>
        <taxon>Rhododendron</taxon>
    </lineage>
</organism>